<sequence>MTRGQKSVKESSSGASPSDLLTLRDTSPSTASPRTWGPYPHKLNCSLADPQGYVPTVRDTTRKVRECFMKLVSNRYRDLMFALRGTCLCEYWKSDKFVAIFEAVAKNQTRWRGSE</sequence>
<name>A0ACC0ACR9_CATRO</name>
<evidence type="ECO:0000313" key="2">
    <source>
        <dbReference type="Proteomes" id="UP001060085"/>
    </source>
</evidence>
<accession>A0ACC0ACR9</accession>
<dbReference type="EMBL" id="CM044706">
    <property type="protein sequence ID" value="KAI5657301.1"/>
    <property type="molecule type" value="Genomic_DNA"/>
</dbReference>
<proteinExistence type="predicted"/>
<dbReference type="Proteomes" id="UP001060085">
    <property type="component" value="Linkage Group LG06"/>
</dbReference>
<evidence type="ECO:0000313" key="1">
    <source>
        <dbReference type="EMBL" id="KAI5657301.1"/>
    </source>
</evidence>
<comment type="caution">
    <text evidence="1">The sequence shown here is derived from an EMBL/GenBank/DDBJ whole genome shotgun (WGS) entry which is preliminary data.</text>
</comment>
<protein>
    <submittedName>
        <fullName evidence="1">Uncharacterized protein</fullName>
    </submittedName>
</protein>
<keyword evidence="2" id="KW-1185">Reference proteome</keyword>
<reference evidence="2" key="1">
    <citation type="journal article" date="2023" name="Nat. Plants">
        <title>Single-cell RNA sequencing provides a high-resolution roadmap for understanding the multicellular compartmentation of specialized metabolism.</title>
        <authorList>
            <person name="Sun S."/>
            <person name="Shen X."/>
            <person name="Li Y."/>
            <person name="Li Y."/>
            <person name="Wang S."/>
            <person name="Li R."/>
            <person name="Zhang H."/>
            <person name="Shen G."/>
            <person name="Guo B."/>
            <person name="Wei J."/>
            <person name="Xu J."/>
            <person name="St-Pierre B."/>
            <person name="Chen S."/>
            <person name="Sun C."/>
        </authorList>
    </citation>
    <scope>NUCLEOTIDE SEQUENCE [LARGE SCALE GENOMIC DNA]</scope>
</reference>
<organism evidence="1 2">
    <name type="scientific">Catharanthus roseus</name>
    <name type="common">Madagascar periwinkle</name>
    <name type="synonym">Vinca rosea</name>
    <dbReference type="NCBI Taxonomy" id="4058"/>
    <lineage>
        <taxon>Eukaryota</taxon>
        <taxon>Viridiplantae</taxon>
        <taxon>Streptophyta</taxon>
        <taxon>Embryophyta</taxon>
        <taxon>Tracheophyta</taxon>
        <taxon>Spermatophyta</taxon>
        <taxon>Magnoliopsida</taxon>
        <taxon>eudicotyledons</taxon>
        <taxon>Gunneridae</taxon>
        <taxon>Pentapetalae</taxon>
        <taxon>asterids</taxon>
        <taxon>lamiids</taxon>
        <taxon>Gentianales</taxon>
        <taxon>Apocynaceae</taxon>
        <taxon>Rauvolfioideae</taxon>
        <taxon>Vinceae</taxon>
        <taxon>Catharanthinae</taxon>
        <taxon>Catharanthus</taxon>
    </lineage>
</organism>
<gene>
    <name evidence="1" type="ORF">M9H77_26094</name>
</gene>